<organism evidence="1 2">
    <name type="scientific">Chaenocephalus aceratus</name>
    <name type="common">Blackfin icefish</name>
    <name type="synonym">Chaenichthys aceratus</name>
    <dbReference type="NCBI Taxonomy" id="36190"/>
    <lineage>
        <taxon>Eukaryota</taxon>
        <taxon>Metazoa</taxon>
        <taxon>Chordata</taxon>
        <taxon>Craniata</taxon>
        <taxon>Vertebrata</taxon>
        <taxon>Euteleostomi</taxon>
        <taxon>Actinopterygii</taxon>
        <taxon>Neopterygii</taxon>
        <taxon>Teleostei</taxon>
        <taxon>Neoteleostei</taxon>
        <taxon>Acanthomorphata</taxon>
        <taxon>Eupercaria</taxon>
        <taxon>Perciformes</taxon>
        <taxon>Notothenioidei</taxon>
        <taxon>Channichthyidae</taxon>
        <taxon>Chaenocephalus</taxon>
    </lineage>
</organism>
<name>A0ACB9WYM3_CHAAC</name>
<comment type="caution">
    <text evidence="1">The sequence shown here is derived from an EMBL/GenBank/DDBJ whole genome shotgun (WGS) entry which is preliminary data.</text>
</comment>
<protein>
    <submittedName>
        <fullName evidence="1">Uncharacterized protein</fullName>
    </submittedName>
</protein>
<keyword evidence="2" id="KW-1185">Reference proteome</keyword>
<evidence type="ECO:0000313" key="1">
    <source>
        <dbReference type="EMBL" id="KAI4819122.1"/>
    </source>
</evidence>
<reference evidence="1" key="1">
    <citation type="submission" date="2022-05" db="EMBL/GenBank/DDBJ databases">
        <title>Chromosome-level genome of Chaenocephalus aceratus.</title>
        <authorList>
            <person name="Park H."/>
        </authorList>
    </citation>
    <scope>NUCLEOTIDE SEQUENCE</scope>
    <source>
        <strain evidence="1">KU_202001</strain>
    </source>
</reference>
<evidence type="ECO:0000313" key="2">
    <source>
        <dbReference type="Proteomes" id="UP001057452"/>
    </source>
</evidence>
<dbReference type="EMBL" id="CM043794">
    <property type="protein sequence ID" value="KAI4819122.1"/>
    <property type="molecule type" value="Genomic_DNA"/>
</dbReference>
<accession>A0ACB9WYM3</accession>
<proteinExistence type="predicted"/>
<sequence>MLRVSRASHCEQSVTLELNPLWPWLLSKSTGLFLNPPHASCTATECTVRWQSTDVGSVQASTQRQSGERTAPDKWADIDTAGPSQTYSHVSPQRD</sequence>
<dbReference type="Proteomes" id="UP001057452">
    <property type="component" value="Chromosome 10"/>
</dbReference>
<gene>
    <name evidence="1" type="ORF">KUCAC02_004399</name>
</gene>